<dbReference type="AlphaFoldDB" id="A0A6A6UU37"/>
<protein>
    <recommendedName>
        <fullName evidence="2">alpha-galactosidase</fullName>
        <ecNumber evidence="2">3.2.1.22</ecNumber>
    </recommendedName>
</protein>
<dbReference type="EMBL" id="MU004230">
    <property type="protein sequence ID" value="KAF2675286.1"/>
    <property type="molecule type" value="Genomic_DNA"/>
</dbReference>
<keyword evidence="5" id="KW-1185">Reference proteome</keyword>
<dbReference type="InterPro" id="IPR004352">
    <property type="entry name" value="GH114_TIM-barrel"/>
</dbReference>
<dbReference type="Gene3D" id="3.20.20.70">
    <property type="entry name" value="Aldolase class I"/>
    <property type="match status" value="1"/>
</dbReference>
<evidence type="ECO:0000313" key="4">
    <source>
        <dbReference type="EMBL" id="KAF2675286.1"/>
    </source>
</evidence>
<dbReference type="Proteomes" id="UP000799302">
    <property type="component" value="Unassembled WGS sequence"/>
</dbReference>
<sequence length="308" mass="33859">MAVLAVGAAHAKEACGDSGIWQPDVDVKYQMILTGVVDPTADLQPDDAEIYDIDLFYHPKSTIDWLHDQGKKVVCYFDAGSAEDWRPDYHRFEDADKGPCYVGWAGERWLNATTTNVWSIMQDRIALAAAKGCDGIDPDNVEYYDEGNFFNLTREDAIVYVKKIAAEAHSYGMAMGLKNAGDIVHDVLNDIEFAVNEECASGQGDDCKYYEELIAAGKPVLHIEYVSNYTMTDNSVVISSTDKPGESSEALKAQYCFKNNTGYADTFSTTIKVLSLNGWVLYCDDTVATTVTTSDGVHKGLIDCPNGN</sequence>
<gene>
    <name evidence="4" type="ORF">BT63DRAFT_365862</name>
</gene>
<dbReference type="InterPro" id="IPR013785">
    <property type="entry name" value="Aldolase_TIM"/>
</dbReference>
<reference evidence="4" key="1">
    <citation type="journal article" date="2020" name="Stud. Mycol.">
        <title>101 Dothideomycetes genomes: a test case for predicting lifestyles and emergence of pathogens.</title>
        <authorList>
            <person name="Haridas S."/>
            <person name="Albert R."/>
            <person name="Binder M."/>
            <person name="Bloem J."/>
            <person name="Labutti K."/>
            <person name="Salamov A."/>
            <person name="Andreopoulos B."/>
            <person name="Baker S."/>
            <person name="Barry K."/>
            <person name="Bills G."/>
            <person name="Bluhm B."/>
            <person name="Cannon C."/>
            <person name="Castanera R."/>
            <person name="Culley D."/>
            <person name="Daum C."/>
            <person name="Ezra D."/>
            <person name="Gonzalez J."/>
            <person name="Henrissat B."/>
            <person name="Kuo A."/>
            <person name="Liang C."/>
            <person name="Lipzen A."/>
            <person name="Lutzoni F."/>
            <person name="Magnuson J."/>
            <person name="Mondo S."/>
            <person name="Nolan M."/>
            <person name="Ohm R."/>
            <person name="Pangilinan J."/>
            <person name="Park H.-J."/>
            <person name="Ramirez L."/>
            <person name="Alfaro M."/>
            <person name="Sun H."/>
            <person name="Tritt A."/>
            <person name="Yoshinaga Y."/>
            <person name="Zwiers L.-H."/>
            <person name="Turgeon B."/>
            <person name="Goodwin S."/>
            <person name="Spatafora J."/>
            <person name="Crous P."/>
            <person name="Grigoriev I."/>
        </authorList>
    </citation>
    <scope>NUCLEOTIDE SEQUENCE</scope>
    <source>
        <strain evidence="4">CBS 115976</strain>
    </source>
</reference>
<evidence type="ECO:0000256" key="2">
    <source>
        <dbReference type="ARBA" id="ARBA00012755"/>
    </source>
</evidence>
<dbReference type="OrthoDB" id="2108802at2759"/>
<dbReference type="GO" id="GO:0004557">
    <property type="term" value="F:alpha-galactosidase activity"/>
    <property type="evidence" value="ECO:0007669"/>
    <property type="project" value="UniProtKB-EC"/>
</dbReference>
<dbReference type="Pfam" id="PF03537">
    <property type="entry name" value="Glyco_hydro_114"/>
    <property type="match status" value="1"/>
</dbReference>
<evidence type="ECO:0000256" key="1">
    <source>
        <dbReference type="ARBA" id="ARBA00001255"/>
    </source>
</evidence>
<comment type="catalytic activity">
    <reaction evidence="1">
        <text>Hydrolysis of terminal, non-reducing alpha-D-galactose residues in alpha-D-galactosides, including galactose oligosaccharides, galactomannans and galactolipids.</text>
        <dbReference type="EC" id="3.2.1.22"/>
    </reaction>
</comment>
<dbReference type="SUPFAM" id="SSF51445">
    <property type="entry name" value="(Trans)glycosidases"/>
    <property type="match status" value="1"/>
</dbReference>
<dbReference type="PANTHER" id="PTHR35273">
    <property type="entry name" value="ALPHA-1,4 POLYGALACTOSAMINIDASE, PUTATIVE (AFU_ORTHOLOGUE AFUA_3G07890)-RELATED"/>
    <property type="match status" value="1"/>
</dbReference>
<name>A0A6A6UU37_9PEZI</name>
<dbReference type="EC" id="3.2.1.22" evidence="2"/>
<dbReference type="InterPro" id="IPR017853">
    <property type="entry name" value="GH"/>
</dbReference>
<evidence type="ECO:0000259" key="3">
    <source>
        <dbReference type="Pfam" id="PF03537"/>
    </source>
</evidence>
<accession>A0A6A6UU37</accession>
<evidence type="ECO:0000313" key="5">
    <source>
        <dbReference type="Proteomes" id="UP000799302"/>
    </source>
</evidence>
<dbReference type="PANTHER" id="PTHR35273:SF2">
    <property type="entry name" value="ALPHA-GALACTOSIDASE"/>
    <property type="match status" value="1"/>
</dbReference>
<feature type="domain" description="Glycoside-hydrolase family GH114 TIM-barrel" evidence="3">
    <location>
        <begin position="29"/>
        <end position="278"/>
    </location>
</feature>
<proteinExistence type="predicted"/>
<organism evidence="4 5">
    <name type="scientific">Microthyrium microscopicum</name>
    <dbReference type="NCBI Taxonomy" id="703497"/>
    <lineage>
        <taxon>Eukaryota</taxon>
        <taxon>Fungi</taxon>
        <taxon>Dikarya</taxon>
        <taxon>Ascomycota</taxon>
        <taxon>Pezizomycotina</taxon>
        <taxon>Dothideomycetes</taxon>
        <taxon>Dothideomycetes incertae sedis</taxon>
        <taxon>Microthyriales</taxon>
        <taxon>Microthyriaceae</taxon>
        <taxon>Microthyrium</taxon>
    </lineage>
</organism>